<protein>
    <submittedName>
        <fullName evidence="4 5">Nitrite reductase small subunit</fullName>
    </submittedName>
</protein>
<dbReference type="Proteomes" id="UP000056750">
    <property type="component" value="Chromosome"/>
</dbReference>
<reference evidence="5" key="2">
    <citation type="submission" date="2023-07" db="EMBL/GenBank/DDBJ databases">
        <title>Genome content predicts the carbon catabolic preferences of heterotrophic bacteria.</title>
        <authorList>
            <person name="Gralka M."/>
        </authorList>
    </citation>
    <scope>NUCLEOTIDE SEQUENCE</scope>
    <source>
        <strain evidence="5">F2M12</strain>
    </source>
</reference>
<dbReference type="PROSITE" id="PS51300">
    <property type="entry name" value="NIRD"/>
    <property type="match status" value="1"/>
</dbReference>
<dbReference type="EMBL" id="CP013926">
    <property type="protein sequence ID" value="AMJ73304.1"/>
    <property type="molecule type" value="Genomic_DNA"/>
</dbReference>
<sequence>MTANTEVAPLWHDVCGIDDVVTNSGVCALIEGQQVALFSVMKGGEQFLYAISNWDPIGKANVLYRGLIGSIADDVVVASPLYKEHYVLATGKCIERDDVSVVAYDVKVEGERILVAV</sequence>
<dbReference type="Gene3D" id="2.102.10.10">
    <property type="entry name" value="Rieske [2Fe-2S] iron-sulphur domain"/>
    <property type="match status" value="1"/>
</dbReference>
<dbReference type="InterPro" id="IPR012748">
    <property type="entry name" value="Rieske-like_NirD"/>
</dbReference>
<evidence type="ECO:0000313" key="5">
    <source>
        <dbReference type="EMBL" id="MDO6576494.1"/>
    </source>
</evidence>
<dbReference type="InterPro" id="IPR017881">
    <property type="entry name" value="NirD"/>
</dbReference>
<dbReference type="GO" id="GO:0042128">
    <property type="term" value="P:nitrate assimilation"/>
    <property type="evidence" value="ECO:0007669"/>
    <property type="project" value="UniProtKB-KW"/>
</dbReference>
<organism evidence="5 7">
    <name type="scientific">Alteromonas stellipolaris</name>
    <dbReference type="NCBI Taxonomy" id="233316"/>
    <lineage>
        <taxon>Bacteria</taxon>
        <taxon>Pseudomonadati</taxon>
        <taxon>Pseudomonadota</taxon>
        <taxon>Gammaproteobacteria</taxon>
        <taxon>Alteromonadales</taxon>
        <taxon>Alteromonadaceae</taxon>
        <taxon>Alteromonas/Salinimonas group</taxon>
        <taxon>Alteromonas</taxon>
    </lineage>
</organism>
<evidence type="ECO:0000256" key="1">
    <source>
        <dbReference type="ARBA" id="ARBA00023002"/>
    </source>
</evidence>
<gene>
    <name evidence="5" type="primary">nirD</name>
    <name evidence="4" type="ORF">AVL57_04535</name>
    <name evidence="5" type="ORF">Q4527_03790</name>
</gene>
<keyword evidence="6" id="KW-1185">Reference proteome</keyword>
<evidence type="ECO:0000256" key="2">
    <source>
        <dbReference type="ARBA" id="ARBA00023063"/>
    </source>
</evidence>
<dbReference type="PANTHER" id="PTHR40562:SF1">
    <property type="entry name" value="NITRITE REDUCTASE (NADH) SMALL SUBUNIT"/>
    <property type="match status" value="1"/>
</dbReference>
<dbReference type="RefSeq" id="WP_057793937.1">
    <property type="nucleotide sequence ID" value="NZ_CAXIBE010000045.1"/>
</dbReference>
<evidence type="ECO:0000313" key="4">
    <source>
        <dbReference type="EMBL" id="AMJ73304.1"/>
    </source>
</evidence>
<dbReference type="GO" id="GO:0051537">
    <property type="term" value="F:2 iron, 2 sulfur cluster binding"/>
    <property type="evidence" value="ECO:0007669"/>
    <property type="project" value="InterPro"/>
</dbReference>
<dbReference type="Proteomes" id="UP001170717">
    <property type="component" value="Unassembled WGS sequence"/>
</dbReference>
<proteinExistence type="predicted"/>
<dbReference type="AlphaFoldDB" id="A0AAW7YZ68"/>
<dbReference type="SUPFAM" id="SSF50022">
    <property type="entry name" value="ISP domain"/>
    <property type="match status" value="1"/>
</dbReference>
<keyword evidence="1" id="KW-0560">Oxidoreductase</keyword>
<name>A0AAW7YZ68_9ALTE</name>
<keyword evidence="2" id="KW-0534">Nitrate assimilation</keyword>
<reference evidence="4 6" key="1">
    <citation type="submission" date="2015-12" db="EMBL/GenBank/DDBJ databases">
        <title>Intraspecies pangenome expansion in the marine bacterium Alteromonas.</title>
        <authorList>
            <person name="Lopez-Perez M."/>
            <person name="Rodriguez-Valera F."/>
        </authorList>
    </citation>
    <scope>NUCLEOTIDE SEQUENCE [LARGE SCALE GENOMIC DNA]</scope>
    <source>
        <strain evidence="4 6">LMG 21861</strain>
    </source>
</reference>
<dbReference type="KEGG" id="asq:AVL57_04535"/>
<feature type="domain" description="Rieske-like [2Fe-2S]" evidence="3">
    <location>
        <begin position="11"/>
        <end position="115"/>
    </location>
</feature>
<dbReference type="PANTHER" id="PTHR40562">
    <property type="match status" value="1"/>
</dbReference>
<dbReference type="Pfam" id="PF13806">
    <property type="entry name" value="Rieske_2"/>
    <property type="match status" value="1"/>
</dbReference>
<dbReference type="GO" id="GO:0008942">
    <property type="term" value="F:nitrite reductase [NAD(P)H] activity"/>
    <property type="evidence" value="ECO:0007669"/>
    <property type="project" value="InterPro"/>
</dbReference>
<evidence type="ECO:0000313" key="6">
    <source>
        <dbReference type="Proteomes" id="UP000056750"/>
    </source>
</evidence>
<dbReference type="InterPro" id="IPR036922">
    <property type="entry name" value="Rieske_2Fe-2S_sf"/>
</dbReference>
<dbReference type="EMBL" id="JAUOQI010000002">
    <property type="protein sequence ID" value="MDO6576494.1"/>
    <property type="molecule type" value="Genomic_DNA"/>
</dbReference>
<evidence type="ECO:0000313" key="7">
    <source>
        <dbReference type="Proteomes" id="UP001170717"/>
    </source>
</evidence>
<dbReference type="NCBIfam" id="TIGR02378">
    <property type="entry name" value="nirD_assim_sml"/>
    <property type="match status" value="1"/>
</dbReference>
<evidence type="ECO:0000259" key="3">
    <source>
        <dbReference type="Pfam" id="PF13806"/>
    </source>
</evidence>
<dbReference type="CDD" id="cd03529">
    <property type="entry name" value="Rieske_NirD"/>
    <property type="match status" value="1"/>
</dbReference>
<accession>A0AAW7YZ68</accession>